<feature type="region of interest" description="Disordered" evidence="1">
    <location>
        <begin position="490"/>
        <end position="514"/>
    </location>
</feature>
<dbReference type="AlphaFoldDB" id="A0A6P2CZ61"/>
<evidence type="ECO:0000256" key="1">
    <source>
        <dbReference type="SAM" id="MobiDB-lite"/>
    </source>
</evidence>
<dbReference type="KEGG" id="gms:SOIL9_42990"/>
<protein>
    <submittedName>
        <fullName evidence="2">Uncharacterized protein</fullName>
    </submittedName>
</protein>
<sequence>MSHAPRPCRRANEPADDVGTDFFAQPGVELFRDQYGRHFTYFPVGDRFETHPLRGKRLLHALIRFYAGNGVRLNRRQARDRIEFAEAWADERTVELTNRSGCGARPDELWVDLTDDRWRAVRVTPGAWQVVERPPILFQRFAHQCPLPDPDAAGDLAELLDHLPQLAGEHDRLLLLAWVAAAWLPIPRPILIFTGTHGAAKSTATAFLRRVLDPSRAELLGKDARGDLPLTFQKHAVAAFDNVDALVPPEADLCCQAVTGRAIARRQLYTDADEFIFSFRRAVIINGLRLPTNRTDFLDRCLILDLERIAPERRVSGRRVEQGFELARPRIVGGLLNTLARAMQLLPGVSDASLGRMADFHHWGRAVALALGRTADAFDAAYRVAEGRQKRGAAENTLAQALLLFARTTMRWEGPATELYERLIETAQNRQLRRTPEFWPDSPVGLGRVLKQLGETLADYGVTVTPLRRTTTRRVQIAYDPAQDRLRIEDRSRSQCRVSPAAPGPSRAHGFVRP</sequence>
<dbReference type="Proteomes" id="UP000464178">
    <property type="component" value="Chromosome"/>
</dbReference>
<dbReference type="RefSeq" id="WP_162668147.1">
    <property type="nucleotide sequence ID" value="NZ_LR593886.1"/>
</dbReference>
<name>A0A6P2CZ61_9BACT</name>
<dbReference type="EMBL" id="LR593886">
    <property type="protein sequence ID" value="VTR93415.1"/>
    <property type="molecule type" value="Genomic_DNA"/>
</dbReference>
<gene>
    <name evidence="2" type="ORF">SOIL9_42990</name>
</gene>
<accession>A0A6P2CZ61</accession>
<evidence type="ECO:0000313" key="3">
    <source>
        <dbReference type="Proteomes" id="UP000464178"/>
    </source>
</evidence>
<organism evidence="2 3">
    <name type="scientific">Gemmata massiliana</name>
    <dbReference type="NCBI Taxonomy" id="1210884"/>
    <lineage>
        <taxon>Bacteria</taxon>
        <taxon>Pseudomonadati</taxon>
        <taxon>Planctomycetota</taxon>
        <taxon>Planctomycetia</taxon>
        <taxon>Gemmatales</taxon>
        <taxon>Gemmataceae</taxon>
        <taxon>Gemmata</taxon>
    </lineage>
</organism>
<keyword evidence="3" id="KW-1185">Reference proteome</keyword>
<evidence type="ECO:0000313" key="2">
    <source>
        <dbReference type="EMBL" id="VTR93415.1"/>
    </source>
</evidence>
<reference evidence="2 3" key="1">
    <citation type="submission" date="2019-05" db="EMBL/GenBank/DDBJ databases">
        <authorList>
            <consortium name="Science for Life Laboratories"/>
        </authorList>
    </citation>
    <scope>NUCLEOTIDE SEQUENCE [LARGE SCALE GENOMIC DNA]</scope>
    <source>
        <strain evidence="2">Soil9</strain>
    </source>
</reference>
<proteinExistence type="predicted"/>